<evidence type="ECO:0000313" key="3">
    <source>
        <dbReference type="Proteomes" id="UP000628017"/>
    </source>
</evidence>
<evidence type="ECO:0000313" key="2">
    <source>
        <dbReference type="EMBL" id="GGA32404.1"/>
    </source>
</evidence>
<dbReference type="EMBL" id="BMKA01000009">
    <property type="protein sequence ID" value="GGA32404.1"/>
    <property type="molecule type" value="Genomic_DNA"/>
</dbReference>
<dbReference type="Proteomes" id="UP000628017">
    <property type="component" value="Unassembled WGS sequence"/>
</dbReference>
<name>A0A916R3W8_9RHOB</name>
<proteinExistence type="predicted"/>
<protein>
    <submittedName>
        <fullName evidence="2">Uncharacterized protein</fullName>
    </submittedName>
</protein>
<reference evidence="2" key="2">
    <citation type="submission" date="2020-09" db="EMBL/GenBank/DDBJ databases">
        <authorList>
            <person name="Sun Q."/>
            <person name="Zhou Y."/>
        </authorList>
    </citation>
    <scope>NUCLEOTIDE SEQUENCE</scope>
    <source>
        <strain evidence="2">CGMCC 1.15880</strain>
    </source>
</reference>
<evidence type="ECO:0000256" key="1">
    <source>
        <dbReference type="SAM" id="MobiDB-lite"/>
    </source>
</evidence>
<accession>A0A916R3W8</accession>
<reference evidence="2" key="1">
    <citation type="journal article" date="2014" name="Int. J. Syst. Evol. Microbiol.">
        <title>Complete genome sequence of Corynebacterium casei LMG S-19264T (=DSM 44701T), isolated from a smear-ripened cheese.</title>
        <authorList>
            <consortium name="US DOE Joint Genome Institute (JGI-PGF)"/>
            <person name="Walter F."/>
            <person name="Albersmeier A."/>
            <person name="Kalinowski J."/>
            <person name="Ruckert C."/>
        </authorList>
    </citation>
    <scope>NUCLEOTIDE SEQUENCE</scope>
    <source>
        <strain evidence="2">CGMCC 1.15880</strain>
    </source>
</reference>
<comment type="caution">
    <text evidence="2">The sequence shown here is derived from an EMBL/GenBank/DDBJ whole genome shotgun (WGS) entry which is preliminary data.</text>
</comment>
<feature type="region of interest" description="Disordered" evidence="1">
    <location>
        <begin position="69"/>
        <end position="89"/>
    </location>
</feature>
<keyword evidence="3" id="KW-1185">Reference proteome</keyword>
<organism evidence="2 3">
    <name type="scientific">Neptunicoccus cionae</name>
    <dbReference type="NCBI Taxonomy" id="2035344"/>
    <lineage>
        <taxon>Bacteria</taxon>
        <taxon>Pseudomonadati</taxon>
        <taxon>Pseudomonadota</taxon>
        <taxon>Alphaproteobacteria</taxon>
        <taxon>Rhodobacterales</taxon>
        <taxon>Paracoccaceae</taxon>
        <taxon>Neptunicoccus</taxon>
    </lineage>
</organism>
<dbReference type="AlphaFoldDB" id="A0A916R3W8"/>
<feature type="compositionally biased region" description="Basic and acidic residues" evidence="1">
    <location>
        <begin position="74"/>
        <end position="89"/>
    </location>
</feature>
<sequence length="89" mass="10205">MARLSRQIQITGDIAVAKRWIPLFPLWDVTLNNSNIGRGFLIFTGQTGFTIYPYTRDQYDKHRGCKPTLSTISRENHGGQGREQHCEQP</sequence>
<gene>
    <name evidence="2" type="ORF">GCM10011498_37000</name>
</gene>